<organism evidence="1 2">
    <name type="scientific">Caerostris extrusa</name>
    <name type="common">Bark spider</name>
    <name type="synonym">Caerostris bankana</name>
    <dbReference type="NCBI Taxonomy" id="172846"/>
    <lineage>
        <taxon>Eukaryota</taxon>
        <taxon>Metazoa</taxon>
        <taxon>Ecdysozoa</taxon>
        <taxon>Arthropoda</taxon>
        <taxon>Chelicerata</taxon>
        <taxon>Arachnida</taxon>
        <taxon>Araneae</taxon>
        <taxon>Araneomorphae</taxon>
        <taxon>Entelegynae</taxon>
        <taxon>Araneoidea</taxon>
        <taxon>Araneidae</taxon>
        <taxon>Caerostris</taxon>
    </lineage>
</organism>
<keyword evidence="2" id="KW-1185">Reference proteome</keyword>
<dbReference type="Proteomes" id="UP001054945">
    <property type="component" value="Unassembled WGS sequence"/>
</dbReference>
<evidence type="ECO:0000313" key="2">
    <source>
        <dbReference type="Proteomes" id="UP001054945"/>
    </source>
</evidence>
<comment type="caution">
    <text evidence="1">The sequence shown here is derived from an EMBL/GenBank/DDBJ whole genome shotgun (WGS) entry which is preliminary data.</text>
</comment>
<protein>
    <submittedName>
        <fullName evidence="1">Uncharacterized protein</fullName>
    </submittedName>
</protein>
<proteinExistence type="predicted"/>
<reference evidence="1 2" key="1">
    <citation type="submission" date="2021-06" db="EMBL/GenBank/DDBJ databases">
        <title>Caerostris extrusa draft genome.</title>
        <authorList>
            <person name="Kono N."/>
            <person name="Arakawa K."/>
        </authorList>
    </citation>
    <scope>NUCLEOTIDE SEQUENCE [LARGE SCALE GENOMIC DNA]</scope>
</reference>
<dbReference type="AlphaFoldDB" id="A0AAV4U3V9"/>
<evidence type="ECO:0000313" key="1">
    <source>
        <dbReference type="EMBL" id="GIY52423.1"/>
    </source>
</evidence>
<gene>
    <name evidence="1" type="primary">AVEN_34081_1</name>
    <name evidence="1" type="ORF">CEXT_655391</name>
</gene>
<accession>A0AAV4U3V9</accession>
<dbReference type="EMBL" id="BPLR01012238">
    <property type="protein sequence ID" value="GIY52423.1"/>
    <property type="molecule type" value="Genomic_DNA"/>
</dbReference>
<sequence>MRNLLQACCDEELVIISCAGYYSDDEAILKWCREGEEHNSFFFPEIMGKRSYCRNQSQHKRHQASLYARSRLPRRASIATTALATDVDFVGRASIESGIAKVQNLLSRVSDRTT</sequence>
<name>A0AAV4U3V9_CAEEX</name>